<dbReference type="GO" id="GO:0046872">
    <property type="term" value="F:metal ion binding"/>
    <property type="evidence" value="ECO:0007669"/>
    <property type="project" value="UniProtKB-KW"/>
</dbReference>
<evidence type="ECO:0000313" key="7">
    <source>
        <dbReference type="Proteomes" id="UP000184509"/>
    </source>
</evidence>
<keyword evidence="2" id="KW-0479">Metal-binding</keyword>
<dbReference type="InterPro" id="IPR003829">
    <property type="entry name" value="Pirin_N_dom"/>
</dbReference>
<proteinExistence type="inferred from homology"/>
<dbReference type="PANTHER" id="PTHR43212:SF3">
    <property type="entry name" value="QUERCETIN 2,3-DIOXYGENASE"/>
    <property type="match status" value="1"/>
</dbReference>
<feature type="binding site" evidence="2">
    <location>
        <position position="60"/>
    </location>
    <ligand>
        <name>Fe cation</name>
        <dbReference type="ChEBI" id="CHEBI:24875"/>
    </ligand>
</feature>
<feature type="domain" description="Quercetin 2,3-dioxygenase C-terminal cupin" evidence="5">
    <location>
        <begin position="148"/>
        <end position="233"/>
    </location>
</feature>
<dbReference type="OrthoDB" id="321327at2"/>
<dbReference type="Proteomes" id="UP000184509">
    <property type="component" value="Unassembled WGS sequence"/>
</dbReference>
<protein>
    <recommendedName>
        <fullName evidence="8">Pirin N-terminal domain-containing protein</fullName>
    </recommendedName>
</protein>
<evidence type="ECO:0000256" key="3">
    <source>
        <dbReference type="RuleBase" id="RU003457"/>
    </source>
</evidence>
<dbReference type="InterPro" id="IPR012093">
    <property type="entry name" value="Pirin"/>
</dbReference>
<dbReference type="Pfam" id="PF02678">
    <property type="entry name" value="Pirin"/>
    <property type="match status" value="1"/>
</dbReference>
<feature type="binding site" evidence="2">
    <location>
        <position position="102"/>
    </location>
    <ligand>
        <name>Fe cation</name>
        <dbReference type="ChEBI" id="CHEBI:24875"/>
    </ligand>
</feature>
<evidence type="ECO:0000259" key="4">
    <source>
        <dbReference type="Pfam" id="PF02678"/>
    </source>
</evidence>
<evidence type="ECO:0000313" key="6">
    <source>
        <dbReference type="EMBL" id="SHE97233.1"/>
    </source>
</evidence>
<dbReference type="CDD" id="cd02910">
    <property type="entry name" value="cupin_Yhhw_N"/>
    <property type="match status" value="1"/>
</dbReference>
<feature type="binding site" evidence="2">
    <location>
        <position position="58"/>
    </location>
    <ligand>
        <name>Fe cation</name>
        <dbReference type="ChEBI" id="CHEBI:24875"/>
    </ligand>
</feature>
<name>A0A1M4XVA8_9BACE</name>
<feature type="domain" description="Pirin N-terminal" evidence="4">
    <location>
        <begin position="10"/>
        <end position="120"/>
    </location>
</feature>
<comment type="cofactor">
    <cofactor evidence="2">
        <name>Fe cation</name>
        <dbReference type="ChEBI" id="CHEBI:24875"/>
    </cofactor>
    <text evidence="2">Binds 1 Fe cation per subunit.</text>
</comment>
<sequence length="236" mass="26975">MKTILHKSETRGHANHGWLNTHHTFSFANYYNPQRVHFGMLRVLNDDIIAPGEGFGKHPHDNMEIITIPLYGDLEHKDSMGNHGVISAGEIQVMSAGTGLFHSEFNKNKDKELGLLQIWVFPNKKNVTPRYDQITLADIKKTDELYQILSPDPHDQGVWIYQNAWFHLGDLSEGWKGEYKLKDKKNGVYFFVIEGTVTIAGQKLSRRYGFGVSETEMIEIKTDSKTTLLVMEIPMQ</sequence>
<accession>A0A1M4XVA8</accession>
<dbReference type="InterPro" id="IPR014710">
    <property type="entry name" value="RmlC-like_jellyroll"/>
</dbReference>
<dbReference type="InterPro" id="IPR011051">
    <property type="entry name" value="RmlC_Cupin_sf"/>
</dbReference>
<dbReference type="STRING" id="1297750.SAMN05444405_104136"/>
<gene>
    <name evidence="6" type="ORF">SAMN05444405_104136</name>
</gene>
<keyword evidence="2" id="KW-0408">Iron</keyword>
<evidence type="ECO:0000256" key="1">
    <source>
        <dbReference type="ARBA" id="ARBA00008416"/>
    </source>
</evidence>
<dbReference type="PANTHER" id="PTHR43212">
    <property type="entry name" value="QUERCETIN 2,3-DIOXYGENASE"/>
    <property type="match status" value="1"/>
</dbReference>
<dbReference type="Gene3D" id="2.60.120.10">
    <property type="entry name" value="Jelly Rolls"/>
    <property type="match status" value="2"/>
</dbReference>
<dbReference type="AlphaFoldDB" id="A0A1M4XVA8"/>
<keyword evidence="7" id="KW-1185">Reference proteome</keyword>
<comment type="similarity">
    <text evidence="1 3">Belongs to the pirin family.</text>
</comment>
<dbReference type="InterPro" id="IPR041602">
    <property type="entry name" value="Quercetinase_C"/>
</dbReference>
<evidence type="ECO:0008006" key="8">
    <source>
        <dbReference type="Google" id="ProtNLM"/>
    </source>
</evidence>
<feature type="binding site" evidence="2">
    <location>
        <position position="104"/>
    </location>
    <ligand>
        <name>Fe cation</name>
        <dbReference type="ChEBI" id="CHEBI:24875"/>
    </ligand>
</feature>
<dbReference type="EMBL" id="FQTV01000004">
    <property type="protein sequence ID" value="SHE97233.1"/>
    <property type="molecule type" value="Genomic_DNA"/>
</dbReference>
<evidence type="ECO:0000259" key="5">
    <source>
        <dbReference type="Pfam" id="PF17954"/>
    </source>
</evidence>
<organism evidence="6 7">
    <name type="scientific">Bacteroides luti</name>
    <dbReference type="NCBI Taxonomy" id="1297750"/>
    <lineage>
        <taxon>Bacteria</taxon>
        <taxon>Pseudomonadati</taxon>
        <taxon>Bacteroidota</taxon>
        <taxon>Bacteroidia</taxon>
        <taxon>Bacteroidales</taxon>
        <taxon>Bacteroidaceae</taxon>
        <taxon>Bacteroides</taxon>
    </lineage>
</organism>
<reference evidence="6 7" key="1">
    <citation type="submission" date="2016-11" db="EMBL/GenBank/DDBJ databases">
        <authorList>
            <person name="Jaros S."/>
            <person name="Januszkiewicz K."/>
            <person name="Wedrychowicz H."/>
        </authorList>
    </citation>
    <scope>NUCLEOTIDE SEQUENCE [LARGE SCALE GENOMIC DNA]</scope>
    <source>
        <strain evidence="6 7">DSM 26991</strain>
    </source>
</reference>
<dbReference type="Pfam" id="PF17954">
    <property type="entry name" value="Pirin_C_2"/>
    <property type="match status" value="1"/>
</dbReference>
<evidence type="ECO:0000256" key="2">
    <source>
        <dbReference type="PIRSR" id="PIRSR006232-1"/>
    </source>
</evidence>
<dbReference type="RefSeq" id="WP_073399896.1">
    <property type="nucleotide sequence ID" value="NZ_FQTV01000004.1"/>
</dbReference>
<dbReference type="SUPFAM" id="SSF51182">
    <property type="entry name" value="RmlC-like cupins"/>
    <property type="match status" value="1"/>
</dbReference>
<dbReference type="PIRSF" id="PIRSF006232">
    <property type="entry name" value="Pirin"/>
    <property type="match status" value="1"/>
</dbReference>